<keyword evidence="5" id="KW-1185">Reference proteome</keyword>
<feature type="coiled-coil region" evidence="1">
    <location>
        <begin position="115"/>
        <end position="181"/>
    </location>
</feature>
<feature type="chain" id="PRO_5046267513" description="Copper amine oxidase-like N-terminal domain-containing protein" evidence="2">
    <location>
        <begin position="26"/>
        <end position="182"/>
    </location>
</feature>
<dbReference type="Pfam" id="PF07833">
    <property type="entry name" value="Cu_amine_oxidN1"/>
    <property type="match status" value="1"/>
</dbReference>
<organism evidence="4 5">
    <name type="scientific">Paenibacillus turicensis</name>
    <dbReference type="NCBI Taxonomy" id="160487"/>
    <lineage>
        <taxon>Bacteria</taxon>
        <taxon>Bacillati</taxon>
        <taxon>Bacillota</taxon>
        <taxon>Bacilli</taxon>
        <taxon>Bacillales</taxon>
        <taxon>Paenibacillaceae</taxon>
        <taxon>Paenibacillus</taxon>
    </lineage>
</organism>
<sequence length="182" mass="20873">MKRKTQTILTLILGIALGTTGTAFAAPAKQLVQATFDKINFVVNGESKTLTNDPLVYKGVTYLPMRTMLNTLGYEVGYDAKTKTISATSIDEKNQEEKDKEDMKLTDLLPVESRIKDLKESIKTSEELIDRIKDGIKEIEANTNYTKEQKEQMVQNYNQRIKEREEVMERYKKKLVELESQK</sequence>
<evidence type="ECO:0000259" key="3">
    <source>
        <dbReference type="Pfam" id="PF07833"/>
    </source>
</evidence>
<dbReference type="SUPFAM" id="SSF55383">
    <property type="entry name" value="Copper amine oxidase, domain N"/>
    <property type="match status" value="1"/>
</dbReference>
<keyword evidence="2" id="KW-0732">Signal</keyword>
<evidence type="ECO:0000313" key="5">
    <source>
        <dbReference type="Proteomes" id="UP001519272"/>
    </source>
</evidence>
<keyword evidence="1" id="KW-0175">Coiled coil</keyword>
<gene>
    <name evidence="4" type="ORF">J2Z32_003732</name>
</gene>
<evidence type="ECO:0000313" key="4">
    <source>
        <dbReference type="EMBL" id="MBP1907067.1"/>
    </source>
</evidence>
<feature type="domain" description="Copper amine oxidase-like N-terminal" evidence="3">
    <location>
        <begin position="20"/>
        <end position="86"/>
    </location>
</feature>
<evidence type="ECO:0000256" key="1">
    <source>
        <dbReference type="SAM" id="Coils"/>
    </source>
</evidence>
<dbReference type="InterPro" id="IPR012854">
    <property type="entry name" value="Cu_amine_oxidase-like_N"/>
</dbReference>
<accession>A0ABS4FWW2</accession>
<dbReference type="RefSeq" id="WP_210090652.1">
    <property type="nucleotide sequence ID" value="NZ_JAGGKG010000021.1"/>
</dbReference>
<feature type="signal peptide" evidence="2">
    <location>
        <begin position="1"/>
        <end position="25"/>
    </location>
</feature>
<comment type="caution">
    <text evidence="4">The sequence shown here is derived from an EMBL/GenBank/DDBJ whole genome shotgun (WGS) entry which is preliminary data.</text>
</comment>
<proteinExistence type="predicted"/>
<name>A0ABS4FWW2_9BACL</name>
<protein>
    <recommendedName>
        <fullName evidence="3">Copper amine oxidase-like N-terminal domain-containing protein</fullName>
    </recommendedName>
</protein>
<dbReference type="EMBL" id="JAGGKG010000021">
    <property type="protein sequence ID" value="MBP1907067.1"/>
    <property type="molecule type" value="Genomic_DNA"/>
</dbReference>
<dbReference type="InterPro" id="IPR036582">
    <property type="entry name" value="Mao_N_sf"/>
</dbReference>
<evidence type="ECO:0000256" key="2">
    <source>
        <dbReference type="SAM" id="SignalP"/>
    </source>
</evidence>
<reference evidence="4 5" key="1">
    <citation type="submission" date="2021-03" db="EMBL/GenBank/DDBJ databases">
        <title>Genomic Encyclopedia of Type Strains, Phase IV (KMG-IV): sequencing the most valuable type-strain genomes for metagenomic binning, comparative biology and taxonomic classification.</title>
        <authorList>
            <person name="Goeker M."/>
        </authorList>
    </citation>
    <scope>NUCLEOTIDE SEQUENCE [LARGE SCALE GENOMIC DNA]</scope>
    <source>
        <strain evidence="4 5">DSM 14349</strain>
    </source>
</reference>
<dbReference type="Proteomes" id="UP001519272">
    <property type="component" value="Unassembled WGS sequence"/>
</dbReference>